<reference evidence="3 4" key="1">
    <citation type="submission" date="2024-09" db="EMBL/GenBank/DDBJ databases">
        <title>T2T genomes of carrot and Alternaria dauci and their utility for understanding host-pathogen interaction during carrot leaf blight disease.</title>
        <authorList>
            <person name="Liu W."/>
            <person name="Xu S."/>
            <person name="Ou C."/>
            <person name="Liu X."/>
            <person name="Zhuang F."/>
            <person name="Deng X.W."/>
        </authorList>
    </citation>
    <scope>NUCLEOTIDE SEQUENCE [LARGE SCALE GENOMIC DNA]</scope>
    <source>
        <strain evidence="3 4">A2016</strain>
    </source>
</reference>
<organism evidence="3 4">
    <name type="scientific">Alternaria dauci</name>
    <dbReference type="NCBI Taxonomy" id="48095"/>
    <lineage>
        <taxon>Eukaryota</taxon>
        <taxon>Fungi</taxon>
        <taxon>Dikarya</taxon>
        <taxon>Ascomycota</taxon>
        <taxon>Pezizomycotina</taxon>
        <taxon>Dothideomycetes</taxon>
        <taxon>Pleosporomycetidae</taxon>
        <taxon>Pleosporales</taxon>
        <taxon>Pleosporineae</taxon>
        <taxon>Pleosporaceae</taxon>
        <taxon>Alternaria</taxon>
        <taxon>Alternaria sect. Porri</taxon>
    </lineage>
</organism>
<protein>
    <recommendedName>
        <fullName evidence="5">Mid2 domain-containing protein</fullName>
    </recommendedName>
</protein>
<keyword evidence="4" id="KW-1185">Reference proteome</keyword>
<keyword evidence="2" id="KW-0472">Membrane</keyword>
<feature type="transmembrane region" description="Helical" evidence="2">
    <location>
        <begin position="492"/>
        <end position="515"/>
    </location>
</feature>
<keyword evidence="2" id="KW-0812">Transmembrane</keyword>
<accession>A0ABR3UYX3</accession>
<name>A0ABR3UYX3_9PLEO</name>
<feature type="region of interest" description="Disordered" evidence="1">
    <location>
        <begin position="447"/>
        <end position="482"/>
    </location>
</feature>
<comment type="caution">
    <text evidence="3">The sequence shown here is derived from an EMBL/GenBank/DDBJ whole genome shotgun (WGS) entry which is preliminary data.</text>
</comment>
<dbReference type="RefSeq" id="XP_069312111.1">
    <property type="nucleotide sequence ID" value="XM_069447208.1"/>
</dbReference>
<gene>
    <name evidence="3" type="ORF">ACET3X_001869</name>
</gene>
<dbReference type="Proteomes" id="UP001578633">
    <property type="component" value="Chromosome 1"/>
</dbReference>
<feature type="compositionally biased region" description="Acidic residues" evidence="1">
    <location>
        <begin position="458"/>
        <end position="476"/>
    </location>
</feature>
<evidence type="ECO:0000256" key="1">
    <source>
        <dbReference type="SAM" id="MobiDB-lite"/>
    </source>
</evidence>
<sequence length="561" mass="59135">MDIARSWSGATLLSVEVASNPSLNHDNGTLEIEAGIEVTCTKCYVKGVATAEITIDGDFNASQLVQGAIASVETGIQNLTDQFEVYLETAIERFDISDGIDASDFEYPRFELAFDLPVEAIPEADLRFQFDGMELYLEIGTVLSAGATYEIALFATQSPVGVSIGQDLRLGAVLTVDLILAVEGAIDISSGFHVKLDDGVAINLPLFGDEVADMTVTGGQFEFLPVTLESASVSISAALRIGAHCGLQVTQPQNPISDAFGTWAPPDVQAGIEVAVFANVAEFTTNVTYTPDDEECELKVIQEYNFAVGAIAGASVAVEFLNETKTWGPVAEVSTAIFTTTLAEVCGIQGKPTPAQATITPAPERRQDLSAATISTVITRSGVSCIVPGLVNCPNSAQVTTSTTFKSTMTTSVPSGVEATWPVETTDAVDETVAFGTQAKTMIAVSGKPTPYVAPPVDDGEDSEEGEEGEEGEEDDRLPGLNGVTGGVSNKVIIGVCVGVILPILAAVIGAIIFFRRRKRYNAVGGPAALMFAEPYTGHAEYTDQAHKSKSPNINVAEVRR</sequence>
<evidence type="ECO:0000313" key="3">
    <source>
        <dbReference type="EMBL" id="KAL1801527.1"/>
    </source>
</evidence>
<dbReference type="GeneID" id="96082191"/>
<keyword evidence="2" id="KW-1133">Transmembrane helix</keyword>
<proteinExistence type="predicted"/>
<evidence type="ECO:0000313" key="4">
    <source>
        <dbReference type="Proteomes" id="UP001578633"/>
    </source>
</evidence>
<evidence type="ECO:0008006" key="5">
    <source>
        <dbReference type="Google" id="ProtNLM"/>
    </source>
</evidence>
<evidence type="ECO:0000256" key="2">
    <source>
        <dbReference type="SAM" id="Phobius"/>
    </source>
</evidence>
<dbReference type="EMBL" id="JBHGVX010000001">
    <property type="protein sequence ID" value="KAL1801527.1"/>
    <property type="molecule type" value="Genomic_DNA"/>
</dbReference>